<dbReference type="Proteomes" id="UP001497623">
    <property type="component" value="Unassembled WGS sequence"/>
</dbReference>
<dbReference type="AlphaFoldDB" id="A0AAV2RVZ9"/>
<accession>A0AAV2RVZ9</accession>
<keyword evidence="2" id="KW-1185">Reference proteome</keyword>
<sequence length="162" mass="19473">RTWKWLFKHLERTHRYKNERPAAYSFRRYISLNKFREPHGYTTDIPEYMYILQNIYHSKIHEGGVKSALSSELVYTIENHHPRMCLGNRDKETDEDDRECFVPTVPIEEAYIIHYRGHCKDGRAGREKFCNANDTVQDTITWKYKDKLIKRTTDTLKLFNLV</sequence>
<proteinExistence type="predicted"/>
<protein>
    <submittedName>
        <fullName evidence="1">Uncharacterized protein</fullName>
    </submittedName>
</protein>
<evidence type="ECO:0000313" key="1">
    <source>
        <dbReference type="EMBL" id="CAL4147613.1"/>
    </source>
</evidence>
<feature type="non-terminal residue" evidence="1">
    <location>
        <position position="1"/>
    </location>
</feature>
<comment type="caution">
    <text evidence="1">The sequence shown here is derived from an EMBL/GenBank/DDBJ whole genome shotgun (WGS) entry which is preliminary data.</text>
</comment>
<evidence type="ECO:0000313" key="2">
    <source>
        <dbReference type="Proteomes" id="UP001497623"/>
    </source>
</evidence>
<dbReference type="EMBL" id="CAXKWB010036150">
    <property type="protein sequence ID" value="CAL4147613.1"/>
    <property type="molecule type" value="Genomic_DNA"/>
</dbReference>
<gene>
    <name evidence="1" type="ORF">MNOR_LOCUS30096</name>
</gene>
<reference evidence="1 2" key="1">
    <citation type="submission" date="2024-05" db="EMBL/GenBank/DDBJ databases">
        <authorList>
            <person name="Wallberg A."/>
        </authorList>
    </citation>
    <scope>NUCLEOTIDE SEQUENCE [LARGE SCALE GENOMIC DNA]</scope>
</reference>
<organism evidence="1 2">
    <name type="scientific">Meganyctiphanes norvegica</name>
    <name type="common">Northern krill</name>
    <name type="synonym">Thysanopoda norvegica</name>
    <dbReference type="NCBI Taxonomy" id="48144"/>
    <lineage>
        <taxon>Eukaryota</taxon>
        <taxon>Metazoa</taxon>
        <taxon>Ecdysozoa</taxon>
        <taxon>Arthropoda</taxon>
        <taxon>Crustacea</taxon>
        <taxon>Multicrustacea</taxon>
        <taxon>Malacostraca</taxon>
        <taxon>Eumalacostraca</taxon>
        <taxon>Eucarida</taxon>
        <taxon>Euphausiacea</taxon>
        <taxon>Euphausiidae</taxon>
        <taxon>Meganyctiphanes</taxon>
    </lineage>
</organism>
<name>A0AAV2RVZ9_MEGNR</name>